<name>A0ABQ7U406_SOLTU</name>
<organism evidence="1 2">
    <name type="scientific">Solanum tuberosum</name>
    <name type="common">Potato</name>
    <dbReference type="NCBI Taxonomy" id="4113"/>
    <lineage>
        <taxon>Eukaryota</taxon>
        <taxon>Viridiplantae</taxon>
        <taxon>Streptophyta</taxon>
        <taxon>Embryophyta</taxon>
        <taxon>Tracheophyta</taxon>
        <taxon>Spermatophyta</taxon>
        <taxon>Magnoliopsida</taxon>
        <taxon>eudicotyledons</taxon>
        <taxon>Gunneridae</taxon>
        <taxon>Pentapetalae</taxon>
        <taxon>asterids</taxon>
        <taxon>lamiids</taxon>
        <taxon>Solanales</taxon>
        <taxon>Solanaceae</taxon>
        <taxon>Solanoideae</taxon>
        <taxon>Solaneae</taxon>
        <taxon>Solanum</taxon>
    </lineage>
</organism>
<protein>
    <submittedName>
        <fullName evidence="1">Uncharacterized protein</fullName>
    </submittedName>
</protein>
<dbReference type="EMBL" id="JAIVGD010000026">
    <property type="protein sequence ID" value="KAH0740420.1"/>
    <property type="molecule type" value="Genomic_DNA"/>
</dbReference>
<accession>A0ABQ7U406</accession>
<keyword evidence="2" id="KW-1185">Reference proteome</keyword>
<sequence length="101" mass="11655">MFRPSIPIQQKIHLVSLPRPPPLRPTKNLNMNMKKKNLPSKFRNILYCLRLNIPSLSPSSVMGRDEPAMPCNHLLHGNQRIGDSSYFTELEFPCSTNLRRN</sequence>
<evidence type="ECO:0000313" key="1">
    <source>
        <dbReference type="EMBL" id="KAH0740420.1"/>
    </source>
</evidence>
<comment type="caution">
    <text evidence="1">The sequence shown here is derived from an EMBL/GenBank/DDBJ whole genome shotgun (WGS) entry which is preliminary data.</text>
</comment>
<proteinExistence type="predicted"/>
<evidence type="ECO:0000313" key="2">
    <source>
        <dbReference type="Proteomes" id="UP000826656"/>
    </source>
</evidence>
<dbReference type="Proteomes" id="UP000826656">
    <property type="component" value="Unassembled WGS sequence"/>
</dbReference>
<gene>
    <name evidence="1" type="ORF">KY290_033463</name>
</gene>
<reference evidence="1 2" key="1">
    <citation type="journal article" date="2021" name="bioRxiv">
        <title>Chromosome-scale and haplotype-resolved genome assembly of a tetraploid potato cultivar.</title>
        <authorList>
            <person name="Sun H."/>
            <person name="Jiao W.-B."/>
            <person name="Krause K."/>
            <person name="Campoy J.A."/>
            <person name="Goel M."/>
            <person name="Folz-Donahue K."/>
            <person name="Kukat C."/>
            <person name="Huettel B."/>
            <person name="Schneeberger K."/>
        </authorList>
    </citation>
    <scope>NUCLEOTIDE SEQUENCE [LARGE SCALE GENOMIC DNA]</scope>
    <source>
        <strain evidence="1">SolTubOtavaFocal</strain>
        <tissue evidence="1">Leaves</tissue>
    </source>
</reference>